<dbReference type="InterPro" id="IPR045851">
    <property type="entry name" value="AMP-bd_C_sf"/>
</dbReference>
<evidence type="ECO:0000256" key="2">
    <source>
        <dbReference type="SAM" id="Phobius"/>
    </source>
</evidence>
<dbReference type="Gene3D" id="1.20.910.10">
    <property type="entry name" value="Heme oxygenase-like"/>
    <property type="match status" value="1"/>
</dbReference>
<name>A0ABT8ZRY0_9SPHN</name>
<comment type="caution">
    <text evidence="4">The sequence shown here is derived from an EMBL/GenBank/DDBJ whole genome shotgun (WGS) entry which is preliminary data.</text>
</comment>
<dbReference type="InterPro" id="IPR016084">
    <property type="entry name" value="Haem_Oase-like_multi-hlx"/>
</dbReference>
<dbReference type="SUPFAM" id="SSF56801">
    <property type="entry name" value="Acetyl-CoA synthetase-like"/>
    <property type="match status" value="1"/>
</dbReference>
<keyword evidence="1" id="KW-0436">Ligase</keyword>
<dbReference type="Gene3D" id="3.40.50.12780">
    <property type="entry name" value="N-terminal domain of ligase-like"/>
    <property type="match status" value="1"/>
</dbReference>
<dbReference type="Proteomes" id="UP001176471">
    <property type="component" value="Unassembled WGS sequence"/>
</dbReference>
<dbReference type="Gene3D" id="3.30.300.30">
    <property type="match status" value="1"/>
</dbReference>
<dbReference type="RefSeq" id="WP_304537601.1">
    <property type="nucleotide sequence ID" value="NZ_JAUQOM010000021.1"/>
</dbReference>
<dbReference type="SUPFAM" id="SSF48613">
    <property type="entry name" value="Heme oxygenase-like"/>
    <property type="match status" value="1"/>
</dbReference>
<proteinExistence type="predicted"/>
<dbReference type="InterPro" id="IPR050237">
    <property type="entry name" value="ATP-dep_AMP-bd_enzyme"/>
</dbReference>
<keyword evidence="5" id="KW-1185">Reference proteome</keyword>
<evidence type="ECO:0000259" key="3">
    <source>
        <dbReference type="Pfam" id="PF00501"/>
    </source>
</evidence>
<reference evidence="4" key="1">
    <citation type="submission" date="2023-07" db="EMBL/GenBank/DDBJ databases">
        <title>Bacterial whole genome sequence for Sphingobium sp. HBC34.</title>
        <authorList>
            <person name="Le V."/>
            <person name="Ko S.-R."/>
            <person name="Ahn C.-Y."/>
            <person name="Oh H.-M."/>
        </authorList>
    </citation>
    <scope>NUCLEOTIDE SEQUENCE</scope>
    <source>
        <strain evidence="4">HBC34</strain>
    </source>
</reference>
<organism evidence="4 5">
    <name type="scientific">Sphingobium cyanobacteriorum</name>
    <dbReference type="NCBI Taxonomy" id="3063954"/>
    <lineage>
        <taxon>Bacteria</taxon>
        <taxon>Pseudomonadati</taxon>
        <taxon>Pseudomonadota</taxon>
        <taxon>Alphaproteobacteria</taxon>
        <taxon>Sphingomonadales</taxon>
        <taxon>Sphingomonadaceae</taxon>
        <taxon>Sphingobium</taxon>
    </lineage>
</organism>
<keyword evidence="2" id="KW-1133">Transmembrane helix</keyword>
<sequence length="507" mass="53781">MAGFYATMLAGGTYVAPRQARVGLANPFVPDFPLMARHIAEQRISSLILVPEYLHGLVVVMEMSGLRLPALTLVAVGGARVSPALIDRARAVGLPVRQGYGLTECASVVALERTGRGKAGSAGQSIGHNRVRLAADGEILIDGPVCLGRLGEAPATGPLHTGDIGRFDADGQLWIEGRKSNLIITAHGRNIAPEWVESLLLSQPGVAQAMVHGDGQASISALIVPRSADADIADAVAAANAGLPAYAQVRQWRTVAPFTPLNGHLTGNGRLRRDAIARTYHQEPSLMPFYDRLVNATADDRLSLINVPQLQAGLRGRITLSTYIAYLTQAYHHVRHTVPLMQEARARLSANAMLVAALDDYIAEETGHEAWILSDIAAAGGDARAAAASQPHAATAAMVDHAYRVIRTGNPAAFFGMVYVLEGTSVAMASHGADAVRTTLGLPREAFSYLTSHGALDLEHLHVFESLMNRMDDPADQAAIIAMAHAMFGLFGAMFAAIPMETLDEAA</sequence>
<accession>A0ABT8ZRY0</accession>
<dbReference type="Pfam" id="PF00501">
    <property type="entry name" value="AMP-binding"/>
    <property type="match status" value="1"/>
</dbReference>
<feature type="transmembrane region" description="Helical" evidence="2">
    <location>
        <begin position="478"/>
        <end position="498"/>
    </location>
</feature>
<feature type="domain" description="AMP-dependent synthetase/ligase" evidence="3">
    <location>
        <begin position="3"/>
        <end position="139"/>
    </location>
</feature>
<dbReference type="InterPro" id="IPR000873">
    <property type="entry name" value="AMP-dep_synth/lig_dom"/>
</dbReference>
<evidence type="ECO:0000313" key="5">
    <source>
        <dbReference type="Proteomes" id="UP001176471"/>
    </source>
</evidence>
<dbReference type="EMBL" id="JAUQOM010000021">
    <property type="protein sequence ID" value="MDO7837302.1"/>
    <property type="molecule type" value="Genomic_DNA"/>
</dbReference>
<evidence type="ECO:0000256" key="1">
    <source>
        <dbReference type="ARBA" id="ARBA00022598"/>
    </source>
</evidence>
<dbReference type="Pfam" id="PF23562">
    <property type="entry name" value="AMP-binding_C_3"/>
    <property type="match status" value="1"/>
</dbReference>
<dbReference type="InterPro" id="IPR042099">
    <property type="entry name" value="ANL_N_sf"/>
</dbReference>
<keyword evidence="2" id="KW-0472">Membrane</keyword>
<keyword evidence="2" id="KW-0812">Transmembrane</keyword>
<protein>
    <submittedName>
        <fullName evidence="4">AMP-binding protein</fullName>
    </submittedName>
</protein>
<evidence type="ECO:0000313" key="4">
    <source>
        <dbReference type="EMBL" id="MDO7837302.1"/>
    </source>
</evidence>
<dbReference type="SMART" id="SM01236">
    <property type="entry name" value="Haem_oxygenase_2"/>
    <property type="match status" value="1"/>
</dbReference>
<dbReference type="PANTHER" id="PTHR43767:SF8">
    <property type="entry name" value="LONG-CHAIN-FATTY-ACID--COA LIGASE"/>
    <property type="match status" value="1"/>
</dbReference>
<dbReference type="PANTHER" id="PTHR43767">
    <property type="entry name" value="LONG-CHAIN-FATTY-ACID--COA LIGASE"/>
    <property type="match status" value="1"/>
</dbReference>
<dbReference type="Pfam" id="PF14518">
    <property type="entry name" value="Haem_oxygenas_2"/>
    <property type="match status" value="1"/>
</dbReference>
<gene>
    <name evidence="4" type="ORF">Q4610_19840</name>
</gene>